<gene>
    <name evidence="8" type="ordered locus">Pnap_4239</name>
</gene>
<dbReference type="InterPro" id="IPR005498">
    <property type="entry name" value="T4SS_VirB10/TraB/TrbI"/>
</dbReference>
<evidence type="ECO:0000256" key="7">
    <source>
        <dbReference type="SAM" id="Phobius"/>
    </source>
</evidence>
<dbReference type="RefSeq" id="WP_011797895.1">
    <property type="nucleotide sequence ID" value="NC_008757.1"/>
</dbReference>
<evidence type="ECO:0000256" key="4">
    <source>
        <dbReference type="ARBA" id="ARBA00022989"/>
    </source>
</evidence>
<geneLocation type="plasmid" evidence="8 9">
    <name>pPNAP01</name>
</geneLocation>
<feature type="region of interest" description="Disordered" evidence="6">
    <location>
        <begin position="1"/>
        <end position="47"/>
    </location>
</feature>
<feature type="transmembrane region" description="Helical" evidence="7">
    <location>
        <begin position="54"/>
        <end position="73"/>
    </location>
</feature>
<accession>A1VV44</accession>
<reference evidence="9" key="1">
    <citation type="journal article" date="2009" name="Environ. Microbiol.">
        <title>The genome of Polaromonas naphthalenivorans strain CJ2, isolated from coal tar-contaminated sediment, reveals physiological and metabolic versatility and evolution through extensive horizontal gene transfer.</title>
        <authorList>
            <person name="Yagi J.M."/>
            <person name="Sims D."/>
            <person name="Brettin T."/>
            <person name="Bruce D."/>
            <person name="Madsen E.L."/>
        </authorList>
    </citation>
    <scope>NUCLEOTIDE SEQUENCE [LARGE SCALE GENOMIC DNA]</scope>
    <source>
        <strain evidence="9">CJ2</strain>
        <plasmid evidence="9">Plasmid pPNAP01</plasmid>
    </source>
</reference>
<evidence type="ECO:0000256" key="2">
    <source>
        <dbReference type="ARBA" id="ARBA00010265"/>
    </source>
</evidence>
<feature type="region of interest" description="Disordered" evidence="6">
    <location>
        <begin position="198"/>
        <end position="217"/>
    </location>
</feature>
<organism evidence="8 9">
    <name type="scientific">Polaromonas naphthalenivorans (strain CJ2)</name>
    <dbReference type="NCBI Taxonomy" id="365044"/>
    <lineage>
        <taxon>Bacteria</taxon>
        <taxon>Pseudomonadati</taxon>
        <taxon>Pseudomonadota</taxon>
        <taxon>Betaproteobacteria</taxon>
        <taxon>Burkholderiales</taxon>
        <taxon>Comamonadaceae</taxon>
        <taxon>Polaromonas</taxon>
    </lineage>
</organism>
<dbReference type="GO" id="GO:0016020">
    <property type="term" value="C:membrane"/>
    <property type="evidence" value="ECO:0007669"/>
    <property type="project" value="UniProtKB-SubCell"/>
</dbReference>
<dbReference type="KEGG" id="pna:Pnap_4239"/>
<evidence type="ECO:0000256" key="3">
    <source>
        <dbReference type="ARBA" id="ARBA00022692"/>
    </source>
</evidence>
<feature type="compositionally biased region" description="Pro residues" evidence="6">
    <location>
        <begin position="1"/>
        <end position="11"/>
    </location>
</feature>
<dbReference type="HOGENOM" id="CLU_634397_0_0_4"/>
<evidence type="ECO:0000256" key="6">
    <source>
        <dbReference type="SAM" id="MobiDB-lite"/>
    </source>
</evidence>
<keyword evidence="8" id="KW-0614">Plasmid</keyword>
<dbReference type="EMBL" id="CP000530">
    <property type="protein sequence ID" value="ABM39522.1"/>
    <property type="molecule type" value="Genomic_DNA"/>
</dbReference>
<dbReference type="OrthoDB" id="9766860at2"/>
<comment type="subcellular location">
    <subcellularLocation>
        <location evidence="1">Membrane</location>
        <topology evidence="1">Single-pass membrane protein</topology>
    </subcellularLocation>
</comment>
<keyword evidence="9" id="KW-1185">Reference proteome</keyword>
<feature type="compositionally biased region" description="Pro residues" evidence="6">
    <location>
        <begin position="105"/>
        <end position="126"/>
    </location>
</feature>
<protein>
    <submittedName>
        <fullName evidence="8">Conjugation TrbI family protein</fullName>
    </submittedName>
</protein>
<keyword evidence="3 7" id="KW-0812">Transmembrane</keyword>
<feature type="region of interest" description="Disordered" evidence="6">
    <location>
        <begin position="84"/>
        <end position="134"/>
    </location>
</feature>
<dbReference type="CDD" id="cd16429">
    <property type="entry name" value="VirB10"/>
    <property type="match status" value="1"/>
</dbReference>
<comment type="similarity">
    <text evidence="2">Belongs to the TrbI/VirB10 family.</text>
</comment>
<dbReference type="Proteomes" id="UP000000644">
    <property type="component" value="Plasmid pPNAP01"/>
</dbReference>
<evidence type="ECO:0000313" key="9">
    <source>
        <dbReference type="Proteomes" id="UP000000644"/>
    </source>
</evidence>
<sequence length="432" mass="46425">MASNVQPPPLMTDPLNMSAPEELIDPISREQQDEISRQQEAMERGKPTRNLKKLGIVLVGAAVAGYMLYPSLFPPSKEKKTVVVEKSDAHQETPGSIIEQLKSQPKPPPPTVEVSVPPPQVHPTPPAGMSNNPDGASVLTPRQIEANRRETIMASAMEPSDINITLRDQPRKKADSEADGPDSALARALAQQNGILEKSLAQPVEKPQPLAKGSNQDEFLLRTRNASLEEATKLAPARAAAALYQGTIVQVILDRAINTDNPGTARGRVRSDVYDSVTQSILLIPRGSLVILPYLNSMLVGDSRILVAGERLIFPNGKSMSLSGTPAADMQGASGIPADVDNHFYEMFKTSFMVGAASLLLPKSQQNVSISDTVSGGSRTGGSILGTTLYDTIKQISARNASIRPTGSIEVGEPFTLMLSKDIELEPYRGRK</sequence>
<dbReference type="AlphaFoldDB" id="A1VV44"/>
<keyword evidence="5 7" id="KW-0472">Membrane</keyword>
<evidence type="ECO:0000313" key="8">
    <source>
        <dbReference type="EMBL" id="ABM39522.1"/>
    </source>
</evidence>
<keyword evidence="4 7" id="KW-1133">Transmembrane helix</keyword>
<evidence type="ECO:0000256" key="1">
    <source>
        <dbReference type="ARBA" id="ARBA00004167"/>
    </source>
</evidence>
<feature type="compositionally biased region" description="Basic and acidic residues" evidence="6">
    <location>
        <begin position="27"/>
        <end position="46"/>
    </location>
</feature>
<dbReference type="InterPro" id="IPR042217">
    <property type="entry name" value="T4SS_VirB10/TrbI"/>
</dbReference>
<dbReference type="Pfam" id="PF03743">
    <property type="entry name" value="TrbI"/>
    <property type="match status" value="1"/>
</dbReference>
<dbReference type="Gene3D" id="2.40.128.260">
    <property type="entry name" value="Type IV secretion system, VirB10/TraB/TrbI"/>
    <property type="match status" value="1"/>
</dbReference>
<name>A1VV44_POLNA</name>
<evidence type="ECO:0000256" key="5">
    <source>
        <dbReference type="ARBA" id="ARBA00023136"/>
    </source>
</evidence>
<proteinExistence type="inferred from homology"/>